<proteinExistence type="predicted"/>
<dbReference type="GO" id="GO:0005886">
    <property type="term" value="C:plasma membrane"/>
    <property type="evidence" value="ECO:0007669"/>
    <property type="project" value="TreeGrafter"/>
</dbReference>
<gene>
    <name evidence="2" type="ORF">MRS75_05305</name>
</gene>
<feature type="transmembrane region" description="Helical" evidence="1">
    <location>
        <begin position="74"/>
        <end position="93"/>
    </location>
</feature>
<dbReference type="InterPro" id="IPR052712">
    <property type="entry name" value="Acid_resist_chaperone_HdeD"/>
</dbReference>
<dbReference type="InterPro" id="IPR005325">
    <property type="entry name" value="DUF308_memb"/>
</dbReference>
<feature type="transmembrane region" description="Helical" evidence="1">
    <location>
        <begin position="45"/>
        <end position="62"/>
    </location>
</feature>
<dbReference type="Proteomes" id="UP001161580">
    <property type="component" value="Unassembled WGS sequence"/>
</dbReference>
<name>A0AAE3QDR1_9HYPH</name>
<accession>A0AAE3QDR1</accession>
<feature type="transmembrane region" description="Helical" evidence="1">
    <location>
        <begin position="131"/>
        <end position="150"/>
    </location>
</feature>
<dbReference type="Pfam" id="PF03729">
    <property type="entry name" value="DUF308"/>
    <property type="match status" value="1"/>
</dbReference>
<feature type="transmembrane region" description="Helical" evidence="1">
    <location>
        <begin position="99"/>
        <end position="119"/>
    </location>
</feature>
<dbReference type="PANTHER" id="PTHR34989">
    <property type="entry name" value="PROTEIN HDED"/>
    <property type="match status" value="1"/>
</dbReference>
<sequence length="182" mass="19635">MTHAFERTELGGLSGKWGWFVVLGLVLLVFGFIALANLFTATVVSVYYIGLLMLLGGVVELAHAFQVKGWRNVLSWALSGVLYTIAGICAFINPVLASAVLTLLLAMALLVSGLLRIWAGFKTKPTTGWGWIVFGGTITALLGLVVAVGWPVNSLWMLGLFLAVDLIMQGWTLVLFGWGIKH</sequence>
<feature type="transmembrane region" description="Helical" evidence="1">
    <location>
        <begin position="156"/>
        <end position="180"/>
    </location>
</feature>
<keyword evidence="1" id="KW-0472">Membrane</keyword>
<dbReference type="EMBL" id="JALDYZ010000002">
    <property type="protein sequence ID" value="MDI7921501.1"/>
    <property type="molecule type" value="Genomic_DNA"/>
</dbReference>
<feature type="transmembrane region" description="Helical" evidence="1">
    <location>
        <begin position="17"/>
        <end position="39"/>
    </location>
</feature>
<comment type="caution">
    <text evidence="2">The sequence shown here is derived from an EMBL/GenBank/DDBJ whole genome shotgun (WGS) entry which is preliminary data.</text>
</comment>
<organism evidence="2 3">
    <name type="scientific">Ferirhizobium litorale</name>
    <dbReference type="NCBI Taxonomy" id="2927786"/>
    <lineage>
        <taxon>Bacteria</taxon>
        <taxon>Pseudomonadati</taxon>
        <taxon>Pseudomonadota</taxon>
        <taxon>Alphaproteobacteria</taxon>
        <taxon>Hyphomicrobiales</taxon>
        <taxon>Rhizobiaceae</taxon>
        <taxon>Ferirhizobium</taxon>
    </lineage>
</organism>
<keyword evidence="1" id="KW-1133">Transmembrane helix</keyword>
<evidence type="ECO:0000313" key="2">
    <source>
        <dbReference type="EMBL" id="MDI7921501.1"/>
    </source>
</evidence>
<keyword evidence="1" id="KW-0812">Transmembrane</keyword>
<reference evidence="2" key="1">
    <citation type="submission" date="2022-03" db="EMBL/GenBank/DDBJ databases">
        <title>Fererhizobium litorale gen. nov., sp. nov., isolated from sandy sediments of the Sea of Japan seashore.</title>
        <authorList>
            <person name="Romanenko L."/>
            <person name="Kurilenko V."/>
            <person name="Otstavnykh N."/>
            <person name="Svetashev V."/>
            <person name="Tekutyeva L."/>
            <person name="Isaeva M."/>
            <person name="Mikhailov V."/>
        </authorList>
    </citation>
    <scope>NUCLEOTIDE SEQUENCE</scope>
    <source>
        <strain evidence="2">KMM 9576</strain>
    </source>
</reference>
<dbReference type="RefSeq" id="WP_311785671.1">
    <property type="nucleotide sequence ID" value="NZ_JALDYY010000002.1"/>
</dbReference>
<keyword evidence="3" id="KW-1185">Reference proteome</keyword>
<evidence type="ECO:0000256" key="1">
    <source>
        <dbReference type="SAM" id="Phobius"/>
    </source>
</evidence>
<dbReference type="PANTHER" id="PTHR34989:SF1">
    <property type="entry name" value="PROTEIN HDED"/>
    <property type="match status" value="1"/>
</dbReference>
<evidence type="ECO:0000313" key="3">
    <source>
        <dbReference type="Proteomes" id="UP001161580"/>
    </source>
</evidence>
<protein>
    <submittedName>
        <fullName evidence="2">HdeD family acid-resistance protein</fullName>
    </submittedName>
</protein>
<dbReference type="AlphaFoldDB" id="A0AAE3QDR1"/>